<dbReference type="GeneID" id="68109712"/>
<evidence type="ECO:0000313" key="3">
    <source>
        <dbReference type="Proteomes" id="UP000444721"/>
    </source>
</evidence>
<gene>
    <name evidence="2" type="ORF">FDP41_002494</name>
</gene>
<dbReference type="Proteomes" id="UP000444721">
    <property type="component" value="Unassembled WGS sequence"/>
</dbReference>
<dbReference type="VEuPathDB" id="AmoebaDB:FDP41_002494"/>
<feature type="region of interest" description="Disordered" evidence="1">
    <location>
        <begin position="143"/>
        <end position="182"/>
    </location>
</feature>
<dbReference type="VEuPathDB" id="AmoebaDB:NfTy_041260"/>
<name>A0A6A5BWJ1_NAEFO</name>
<keyword evidence="3" id="KW-1185">Reference proteome</keyword>
<reference evidence="2 3" key="1">
    <citation type="journal article" date="2019" name="Sci. Rep.">
        <title>Nanopore sequencing improves the draft genome of the human pathogenic amoeba Naegleria fowleri.</title>
        <authorList>
            <person name="Liechti N."/>
            <person name="Schurch N."/>
            <person name="Bruggmann R."/>
            <person name="Wittwer M."/>
        </authorList>
    </citation>
    <scope>NUCLEOTIDE SEQUENCE [LARGE SCALE GENOMIC DNA]</scope>
    <source>
        <strain evidence="2 3">ATCC 30894</strain>
    </source>
</reference>
<proteinExistence type="predicted"/>
<evidence type="ECO:0000313" key="2">
    <source>
        <dbReference type="EMBL" id="KAF0978674.1"/>
    </source>
</evidence>
<feature type="compositionally biased region" description="Low complexity" evidence="1">
    <location>
        <begin position="167"/>
        <end position="180"/>
    </location>
</feature>
<dbReference type="EMBL" id="VFQX01000029">
    <property type="protein sequence ID" value="KAF0978674.1"/>
    <property type="molecule type" value="Genomic_DNA"/>
</dbReference>
<sequence>MLSDFRLNVKKDCKVILSEGVKDSSSKYCKPDVCVEEEAICMKYKLVNVLNCAQDLRKVSILPIKNLDHGTGLLADSNYVYAFFIEKEYKYLHWPYCGCFDLEKLSDRCLLFDLLMSWFIKHLTHQEISKKWDELYAMAQKWNQDGNKNPQNNSSGRSLDRTTNPLISPTTNSTINTSTPKIQQQKREMLKKLVKDRF</sequence>
<comment type="caution">
    <text evidence="2">The sequence shown here is derived from an EMBL/GenBank/DDBJ whole genome shotgun (WGS) entry which is preliminary data.</text>
</comment>
<organism evidence="2 3">
    <name type="scientific">Naegleria fowleri</name>
    <name type="common">Brain eating amoeba</name>
    <dbReference type="NCBI Taxonomy" id="5763"/>
    <lineage>
        <taxon>Eukaryota</taxon>
        <taxon>Discoba</taxon>
        <taxon>Heterolobosea</taxon>
        <taxon>Tetramitia</taxon>
        <taxon>Eutetramitia</taxon>
        <taxon>Vahlkampfiidae</taxon>
        <taxon>Naegleria</taxon>
    </lineage>
</organism>
<dbReference type="RefSeq" id="XP_044563387.1">
    <property type="nucleotide sequence ID" value="XM_044705694.1"/>
</dbReference>
<dbReference type="VEuPathDB" id="AmoebaDB:NF0074510"/>
<protein>
    <submittedName>
        <fullName evidence="2">Uncharacterized protein</fullName>
    </submittedName>
</protein>
<feature type="compositionally biased region" description="Polar residues" evidence="1">
    <location>
        <begin position="143"/>
        <end position="166"/>
    </location>
</feature>
<accession>A0A6A5BWJ1</accession>
<evidence type="ECO:0000256" key="1">
    <source>
        <dbReference type="SAM" id="MobiDB-lite"/>
    </source>
</evidence>
<dbReference type="AlphaFoldDB" id="A0A6A5BWJ1"/>